<dbReference type="PANTHER" id="PTHR34709:SF70">
    <property type="entry name" value="F-BOX DOMAIN-CONTAINING PROTEIN"/>
    <property type="match status" value="1"/>
</dbReference>
<accession>A0A1B6QES5</accession>
<dbReference type="ExpressionAtlas" id="A0A1B6QES5">
    <property type="expression patterns" value="baseline"/>
</dbReference>
<proteinExistence type="predicted"/>
<keyword evidence="3" id="KW-1185">Reference proteome</keyword>
<reference evidence="2 3" key="1">
    <citation type="journal article" date="2009" name="Nature">
        <title>The Sorghum bicolor genome and the diversification of grasses.</title>
        <authorList>
            <person name="Paterson A.H."/>
            <person name="Bowers J.E."/>
            <person name="Bruggmann R."/>
            <person name="Dubchak I."/>
            <person name="Grimwood J."/>
            <person name="Gundlach H."/>
            <person name="Haberer G."/>
            <person name="Hellsten U."/>
            <person name="Mitros T."/>
            <person name="Poliakov A."/>
            <person name="Schmutz J."/>
            <person name="Spannagl M."/>
            <person name="Tang H."/>
            <person name="Wang X."/>
            <person name="Wicker T."/>
            <person name="Bharti A.K."/>
            <person name="Chapman J."/>
            <person name="Feltus F.A."/>
            <person name="Gowik U."/>
            <person name="Grigoriev I.V."/>
            <person name="Lyons E."/>
            <person name="Maher C.A."/>
            <person name="Martis M."/>
            <person name="Narechania A."/>
            <person name="Otillar R.P."/>
            <person name="Penning B.W."/>
            <person name="Salamov A.A."/>
            <person name="Wang Y."/>
            <person name="Zhang L."/>
            <person name="Carpita N.C."/>
            <person name="Freeling M."/>
            <person name="Gingle A.R."/>
            <person name="Hash C.T."/>
            <person name="Keller B."/>
            <person name="Klein P."/>
            <person name="Kresovich S."/>
            <person name="McCann M.C."/>
            <person name="Ming R."/>
            <person name="Peterson D.G."/>
            <person name="Mehboob-ur-Rahman"/>
            <person name="Ware D."/>
            <person name="Westhoff P."/>
            <person name="Mayer K.F."/>
            <person name="Messing J."/>
            <person name="Rokhsar D.S."/>
        </authorList>
    </citation>
    <scope>NUCLEOTIDE SEQUENCE [LARGE SCALE GENOMIC DNA]</scope>
    <source>
        <strain evidence="3">cv. BTx623</strain>
    </source>
</reference>
<dbReference type="InterPro" id="IPR036047">
    <property type="entry name" value="F-box-like_dom_sf"/>
</dbReference>
<sequence>MPGNRAVAVGGGADRLSDLPDGILELVLSFLPAADAVRTAVLSRRFRGAWAHAPALNLSDVLLQGRFLGFAREALARYGAPDIPALHVTIGCECNLGPATAAWLRDAMERATGSVSVSVTARGEAVTARGGALDCLILPRCLRAKSIALILSGVGFKHCPLVLPEPGAPTWFGGLTELSLSRVRLQERVRPLGVFLSSCCTQLRKLRLSKVTGGLAPDEGLTLWPLVLHLDLLEELEVDRVETFTKLQVASSNLRTLGVLSCFRSLSQCGMDTVVEISAPRLEVFSWSGALPKHLSFLNLNGSHCIRCLRLSGLSFYLPGKQIRSASAVRLLEMCPRADHLIVSIDIPESTSPPMLNREELKHVPHLPNVRVLSLEMFAVLQLTGCPITPIISSFLRGCPNLTRLHIDLSKLNIFSRLNAECFGVRGNDETEMKKTWQSTDHRMWKRKTWRDQQQLISLREIRLSGFMGTDRDMEIADLLFGVGASRPALERISISLVPQLTQGVDGSSACGVLWYAIGAKMKTEFPLVGGCWETFPRKELTWTRT</sequence>
<evidence type="ECO:0000313" key="3">
    <source>
        <dbReference type="Proteomes" id="UP000000768"/>
    </source>
</evidence>
<dbReference type="AlphaFoldDB" id="A0A1B6QES5"/>
<dbReference type="Gene3D" id="3.80.10.10">
    <property type="entry name" value="Ribonuclease Inhibitor"/>
    <property type="match status" value="1"/>
</dbReference>
<dbReference type="Gramene" id="KXG36432">
    <property type="protein sequence ID" value="KXG36432"/>
    <property type="gene ID" value="SORBI_3002G330900"/>
</dbReference>
<dbReference type="PANTHER" id="PTHR34709">
    <property type="entry name" value="OS10G0396666 PROTEIN"/>
    <property type="match status" value="1"/>
</dbReference>
<feature type="domain" description="F-box" evidence="1">
    <location>
        <begin position="13"/>
        <end position="47"/>
    </location>
</feature>
<organism evidence="2 3">
    <name type="scientific">Sorghum bicolor</name>
    <name type="common">Sorghum</name>
    <name type="synonym">Sorghum vulgare</name>
    <dbReference type="NCBI Taxonomy" id="4558"/>
    <lineage>
        <taxon>Eukaryota</taxon>
        <taxon>Viridiplantae</taxon>
        <taxon>Streptophyta</taxon>
        <taxon>Embryophyta</taxon>
        <taxon>Tracheophyta</taxon>
        <taxon>Spermatophyta</taxon>
        <taxon>Magnoliopsida</taxon>
        <taxon>Liliopsida</taxon>
        <taxon>Poales</taxon>
        <taxon>Poaceae</taxon>
        <taxon>PACMAD clade</taxon>
        <taxon>Panicoideae</taxon>
        <taxon>Andropogonodae</taxon>
        <taxon>Andropogoneae</taxon>
        <taxon>Sorghinae</taxon>
        <taxon>Sorghum</taxon>
    </lineage>
</organism>
<dbReference type="InParanoid" id="A0A1B6QES5"/>
<dbReference type="PROSITE" id="PS50181">
    <property type="entry name" value="FBOX"/>
    <property type="match status" value="1"/>
</dbReference>
<dbReference type="InterPro" id="IPR055312">
    <property type="entry name" value="FBL15-like"/>
</dbReference>
<reference evidence="3" key="2">
    <citation type="journal article" date="2018" name="Plant J.">
        <title>The Sorghum bicolor reference genome: improved assembly, gene annotations, a transcriptome atlas, and signatures of genome organization.</title>
        <authorList>
            <person name="McCormick R.F."/>
            <person name="Truong S.K."/>
            <person name="Sreedasyam A."/>
            <person name="Jenkins J."/>
            <person name="Shu S."/>
            <person name="Sims D."/>
            <person name="Kennedy M."/>
            <person name="Amirebrahimi M."/>
            <person name="Weers B.D."/>
            <person name="McKinley B."/>
            <person name="Mattison A."/>
            <person name="Morishige D.T."/>
            <person name="Grimwood J."/>
            <person name="Schmutz J."/>
            <person name="Mullet J.E."/>
        </authorList>
    </citation>
    <scope>NUCLEOTIDE SEQUENCE [LARGE SCALE GENOMIC DNA]</scope>
    <source>
        <strain evidence="3">cv. BTx623</strain>
    </source>
</reference>
<gene>
    <name evidence="2" type="ORF">SORBI_3002G330900</name>
</gene>
<dbReference type="Proteomes" id="UP000000768">
    <property type="component" value="Chromosome 2"/>
</dbReference>
<dbReference type="InterPro" id="IPR053781">
    <property type="entry name" value="F-box_AtFBL13-like"/>
</dbReference>
<name>A0A1B6QES5_SORBI</name>
<dbReference type="OrthoDB" id="604899at2759"/>
<dbReference type="InterPro" id="IPR032675">
    <property type="entry name" value="LRR_dom_sf"/>
</dbReference>
<dbReference type="SUPFAM" id="SSF52047">
    <property type="entry name" value="RNI-like"/>
    <property type="match status" value="1"/>
</dbReference>
<dbReference type="Pfam" id="PF00646">
    <property type="entry name" value="F-box"/>
    <property type="match status" value="1"/>
</dbReference>
<dbReference type="CDD" id="cd22160">
    <property type="entry name" value="F-box_AtFBL13-like"/>
    <property type="match status" value="1"/>
</dbReference>
<dbReference type="InterPro" id="IPR001810">
    <property type="entry name" value="F-box_dom"/>
</dbReference>
<evidence type="ECO:0000259" key="1">
    <source>
        <dbReference type="PROSITE" id="PS50181"/>
    </source>
</evidence>
<evidence type="ECO:0000313" key="2">
    <source>
        <dbReference type="EMBL" id="KXG36432.1"/>
    </source>
</evidence>
<dbReference type="SUPFAM" id="SSF81383">
    <property type="entry name" value="F-box domain"/>
    <property type="match status" value="1"/>
</dbReference>
<dbReference type="eggNOG" id="ENOG502R5VB">
    <property type="taxonomic scope" value="Eukaryota"/>
</dbReference>
<protein>
    <recommendedName>
        <fullName evidence="1">F-box domain-containing protein</fullName>
    </recommendedName>
</protein>
<dbReference type="EMBL" id="CM000761">
    <property type="protein sequence ID" value="KXG36432.1"/>
    <property type="molecule type" value="Genomic_DNA"/>
</dbReference>